<gene>
    <name evidence="4" type="ORF">OS493_008963</name>
</gene>
<dbReference type="AlphaFoldDB" id="A0A9W9ZFR7"/>
<reference evidence="4" key="1">
    <citation type="submission" date="2023-01" db="EMBL/GenBank/DDBJ databases">
        <title>Genome assembly of the deep-sea coral Lophelia pertusa.</title>
        <authorList>
            <person name="Herrera S."/>
            <person name="Cordes E."/>
        </authorList>
    </citation>
    <scope>NUCLEOTIDE SEQUENCE</scope>
    <source>
        <strain evidence="4">USNM1676648</strain>
        <tissue evidence="4">Polyp</tissue>
    </source>
</reference>
<dbReference type="OrthoDB" id="5985379at2759"/>
<comment type="caution">
    <text evidence="4">The sequence shown here is derived from an EMBL/GenBank/DDBJ whole genome shotgun (WGS) entry which is preliminary data.</text>
</comment>
<dbReference type="InterPro" id="IPR056536">
    <property type="entry name" value="TPR_NUP160_C"/>
</dbReference>
<dbReference type="InterPro" id="IPR021717">
    <property type="entry name" value="Nucleoporin_Nup160"/>
</dbReference>
<dbReference type="InterPro" id="IPR056535">
    <property type="entry name" value="TPR_NUP160_M"/>
</dbReference>
<feature type="region of interest" description="Disordered" evidence="1">
    <location>
        <begin position="86"/>
        <end position="110"/>
    </location>
</feature>
<evidence type="ECO:0000256" key="1">
    <source>
        <dbReference type="SAM" id="MobiDB-lite"/>
    </source>
</evidence>
<dbReference type="Proteomes" id="UP001163046">
    <property type="component" value="Unassembled WGS sequence"/>
</dbReference>
<dbReference type="PANTHER" id="PTHR21286">
    <property type="entry name" value="NUCLEAR PORE COMPLEX PROTEIN NUP160"/>
    <property type="match status" value="1"/>
</dbReference>
<name>A0A9W9ZFR7_9CNID</name>
<evidence type="ECO:0000259" key="3">
    <source>
        <dbReference type="Pfam" id="PF23354"/>
    </source>
</evidence>
<dbReference type="Pfam" id="PF23347">
    <property type="entry name" value="TPR_Nup160_C"/>
    <property type="match status" value="1"/>
</dbReference>
<dbReference type="GO" id="GO:0005643">
    <property type="term" value="C:nuclear pore"/>
    <property type="evidence" value="ECO:0007669"/>
    <property type="project" value="UniProtKB-ARBA"/>
</dbReference>
<dbReference type="Pfam" id="PF23354">
    <property type="entry name" value="TPR_NUP160_120_M"/>
    <property type="match status" value="1"/>
</dbReference>
<dbReference type="EMBL" id="MU826353">
    <property type="protein sequence ID" value="KAJ7380500.1"/>
    <property type="molecule type" value="Genomic_DNA"/>
</dbReference>
<protein>
    <submittedName>
        <fullName evidence="4">Uncharacterized protein</fullName>
    </submittedName>
</protein>
<organism evidence="4 5">
    <name type="scientific">Desmophyllum pertusum</name>
    <dbReference type="NCBI Taxonomy" id="174260"/>
    <lineage>
        <taxon>Eukaryota</taxon>
        <taxon>Metazoa</taxon>
        <taxon>Cnidaria</taxon>
        <taxon>Anthozoa</taxon>
        <taxon>Hexacorallia</taxon>
        <taxon>Scleractinia</taxon>
        <taxon>Caryophylliina</taxon>
        <taxon>Caryophylliidae</taxon>
        <taxon>Desmophyllum</taxon>
    </lineage>
</organism>
<feature type="domain" description="NUP160 C-terminal TPR" evidence="2">
    <location>
        <begin position="174"/>
        <end position="268"/>
    </location>
</feature>
<feature type="domain" description="NUP160 middle TPR" evidence="3">
    <location>
        <begin position="1"/>
        <end position="69"/>
    </location>
</feature>
<sequence length="277" mass="31048">MESHARTVDITTHTYYDLLYAFHVFRGNYRKAGSTMYEHAMRLGQEVSGLDSLQQQAKCYLAAMNALRLVDPKNAWIVKPLDRVNTRKSEEPSNMSPKRKQGEEGDILYPGHLGRPRRKVTVLDIRDLEGEYLLVLARLQLIKVDADPTRATGPLLSQQESVTLLTQAGLLTMHLRCVKLSHQGTGLTRGAEDDAWDWILSNDLGEAQVSGYKRCHSVLFSLGHVLETLYPGVADQAWQLLKLYLDRLGPRDGQVYYRCVASKLLSAGGNSAYVACE</sequence>
<evidence type="ECO:0000313" key="5">
    <source>
        <dbReference type="Proteomes" id="UP001163046"/>
    </source>
</evidence>
<accession>A0A9W9ZFR7</accession>
<dbReference type="PANTHER" id="PTHR21286:SF0">
    <property type="entry name" value="NUCLEAR PORE COMPLEX PROTEIN NUP160"/>
    <property type="match status" value="1"/>
</dbReference>
<evidence type="ECO:0000313" key="4">
    <source>
        <dbReference type="EMBL" id="KAJ7380500.1"/>
    </source>
</evidence>
<dbReference type="GO" id="GO:0017056">
    <property type="term" value="F:structural constituent of nuclear pore"/>
    <property type="evidence" value="ECO:0007669"/>
    <property type="project" value="TreeGrafter"/>
</dbReference>
<proteinExistence type="predicted"/>
<keyword evidence="5" id="KW-1185">Reference proteome</keyword>
<evidence type="ECO:0000259" key="2">
    <source>
        <dbReference type="Pfam" id="PF23347"/>
    </source>
</evidence>